<evidence type="ECO:0000256" key="1">
    <source>
        <dbReference type="ARBA" id="ARBA00001974"/>
    </source>
</evidence>
<dbReference type="GO" id="GO:0004846">
    <property type="term" value="F:urate oxidase activity"/>
    <property type="evidence" value="ECO:0007669"/>
    <property type="project" value="InterPro"/>
</dbReference>
<protein>
    <recommendedName>
        <fullName evidence="11">FAD-dependent urate hydroxylase</fullName>
        <ecNumber evidence="10">1.14.13.113</ecNumber>
    </recommendedName>
</protein>
<dbReference type="EMBL" id="RJLR01000020">
    <property type="protein sequence ID" value="RNM05818.1"/>
    <property type="molecule type" value="Genomic_DNA"/>
</dbReference>
<name>A0A3N0G0X9_9GAMM</name>
<evidence type="ECO:0000256" key="6">
    <source>
        <dbReference type="ARBA" id="ARBA00023002"/>
    </source>
</evidence>
<dbReference type="Gene3D" id="3.50.50.60">
    <property type="entry name" value="FAD/NAD(P)-binding domain"/>
    <property type="match status" value="1"/>
</dbReference>
<dbReference type="GO" id="GO:0019628">
    <property type="term" value="P:urate catabolic process"/>
    <property type="evidence" value="ECO:0007669"/>
    <property type="project" value="InterPro"/>
</dbReference>
<proteinExistence type="inferred from homology"/>
<evidence type="ECO:0000256" key="12">
    <source>
        <dbReference type="ARBA" id="ARBA00047521"/>
    </source>
</evidence>
<evidence type="ECO:0000256" key="11">
    <source>
        <dbReference type="ARBA" id="ARBA00035262"/>
    </source>
</evidence>
<evidence type="ECO:0000256" key="8">
    <source>
        <dbReference type="ARBA" id="ARBA00023033"/>
    </source>
</evidence>
<dbReference type="GO" id="GO:0102099">
    <property type="term" value="F:FAD-dependent urate hydroxylase activity"/>
    <property type="evidence" value="ECO:0007669"/>
    <property type="project" value="UniProtKB-EC"/>
</dbReference>
<comment type="pathway">
    <text evidence="2">Purine metabolism; urate degradation.</text>
</comment>
<evidence type="ECO:0000256" key="3">
    <source>
        <dbReference type="ARBA" id="ARBA00022630"/>
    </source>
</evidence>
<sequence length="384" mass="41990">MKALIIGAGMGGLCAAAALKKAGMDCEVFEAVADIKPVGAAISVWPNGVKCMRSLGMGDILDLSGGPMHEMAYQDGRQGDTLTRFSLQPLVDQVGERPCPVARAELQGQMLDHWGRDRVQFGKRVCQVEERGSSVWATFTDGTVAQGDLLIAADGTHSAVRPYVLGHTPARRYAGYVNWNGLVAIDERIAPARQWTTFVGEGKRVSLMPVANGRFYFFFDVPLPAGLAEDRHSAGQDLRRYFDGWCAPVQRLIAQLEPDAINRIEIHDMDPLERLVRGRVALLGDAGHSTTPDIGQGGCAAMEDAVVLGQALAGPHPIETALRQYQQQRLDRVRDLVLKARKRCDLTHGKVWEQTQAWYQELRQETGDRIIAGLRDTVQGGPLG</sequence>
<dbReference type="PANTHER" id="PTHR13789">
    <property type="entry name" value="MONOOXYGENASE"/>
    <property type="match status" value="1"/>
</dbReference>
<keyword evidence="8" id="KW-0503">Monooxygenase</keyword>
<dbReference type="InterPro" id="IPR002938">
    <property type="entry name" value="FAD-bd"/>
</dbReference>
<dbReference type="NCBIfam" id="NF033623">
    <property type="entry name" value="urate_HpxO"/>
    <property type="match status" value="1"/>
</dbReference>
<evidence type="ECO:0000256" key="2">
    <source>
        <dbReference type="ARBA" id="ARBA00004705"/>
    </source>
</evidence>
<evidence type="ECO:0000256" key="9">
    <source>
        <dbReference type="ARBA" id="ARBA00035121"/>
    </source>
</evidence>
<organism evidence="14 15">
    <name type="scientific">Dickeya undicola</name>
    <dbReference type="NCBI Taxonomy" id="1577887"/>
    <lineage>
        <taxon>Bacteria</taxon>
        <taxon>Pseudomonadati</taxon>
        <taxon>Pseudomonadota</taxon>
        <taxon>Gammaproteobacteria</taxon>
        <taxon>Enterobacterales</taxon>
        <taxon>Pectobacteriaceae</taxon>
        <taxon>Dickeya</taxon>
    </lineage>
</organism>
<dbReference type="InterPro" id="IPR047712">
    <property type="entry name" value="HpxO"/>
</dbReference>
<comment type="similarity">
    <text evidence="9">Belongs to the FAD-dependent urate hydroxylase family.</text>
</comment>
<dbReference type="GO" id="GO:0006144">
    <property type="term" value="P:purine nucleobase metabolic process"/>
    <property type="evidence" value="ECO:0007669"/>
    <property type="project" value="UniProtKB-KW"/>
</dbReference>
<comment type="cofactor">
    <cofactor evidence="1">
        <name>FAD</name>
        <dbReference type="ChEBI" id="CHEBI:57692"/>
    </cofactor>
</comment>
<accession>A0A3N0G0X9</accession>
<comment type="catalytic activity">
    <reaction evidence="12">
        <text>urate + NADH + O2 + H(+) = 5-hydroxyisourate + NAD(+) + H2O</text>
        <dbReference type="Rhea" id="RHEA:27329"/>
        <dbReference type="ChEBI" id="CHEBI:15377"/>
        <dbReference type="ChEBI" id="CHEBI:15378"/>
        <dbReference type="ChEBI" id="CHEBI:15379"/>
        <dbReference type="ChEBI" id="CHEBI:17775"/>
        <dbReference type="ChEBI" id="CHEBI:18072"/>
        <dbReference type="ChEBI" id="CHEBI:57540"/>
        <dbReference type="ChEBI" id="CHEBI:57945"/>
        <dbReference type="EC" id="1.14.13.113"/>
    </reaction>
</comment>
<keyword evidence="4" id="KW-0659">Purine metabolism</keyword>
<comment type="caution">
    <text evidence="14">The sequence shown here is derived from an EMBL/GenBank/DDBJ whole genome shotgun (WGS) entry which is preliminary data.</text>
</comment>
<dbReference type="PRINTS" id="PR00420">
    <property type="entry name" value="RNGMNOXGNASE"/>
</dbReference>
<dbReference type="OrthoDB" id="9782160at2"/>
<keyword evidence="3" id="KW-0285">Flavoprotein</keyword>
<dbReference type="InterPro" id="IPR036188">
    <property type="entry name" value="FAD/NAD-bd_sf"/>
</dbReference>
<dbReference type="PANTHER" id="PTHR13789:SF309">
    <property type="entry name" value="PUTATIVE (AFU_ORTHOLOGUE AFUA_6G14510)-RELATED"/>
    <property type="match status" value="1"/>
</dbReference>
<dbReference type="AlphaFoldDB" id="A0A3N0G0X9"/>
<evidence type="ECO:0000259" key="13">
    <source>
        <dbReference type="Pfam" id="PF01494"/>
    </source>
</evidence>
<dbReference type="EC" id="1.14.13.113" evidence="10"/>
<evidence type="ECO:0000256" key="4">
    <source>
        <dbReference type="ARBA" id="ARBA00022631"/>
    </source>
</evidence>
<dbReference type="GO" id="GO:0071949">
    <property type="term" value="F:FAD binding"/>
    <property type="evidence" value="ECO:0007669"/>
    <property type="project" value="InterPro"/>
</dbReference>
<evidence type="ECO:0000256" key="5">
    <source>
        <dbReference type="ARBA" id="ARBA00022827"/>
    </source>
</evidence>
<keyword evidence="7" id="KW-0520">NAD</keyword>
<dbReference type="Pfam" id="PF01494">
    <property type="entry name" value="FAD_binding_3"/>
    <property type="match status" value="1"/>
</dbReference>
<feature type="domain" description="FAD-binding" evidence="13">
    <location>
        <begin position="2"/>
        <end position="337"/>
    </location>
</feature>
<dbReference type="SUPFAM" id="SSF51905">
    <property type="entry name" value="FAD/NAD(P)-binding domain"/>
    <property type="match status" value="1"/>
</dbReference>
<dbReference type="Proteomes" id="UP000276061">
    <property type="component" value="Unassembled WGS sequence"/>
</dbReference>
<dbReference type="InterPro" id="IPR050493">
    <property type="entry name" value="FAD-dep_Monooxygenase_BioMet"/>
</dbReference>
<evidence type="ECO:0000256" key="7">
    <source>
        <dbReference type="ARBA" id="ARBA00023027"/>
    </source>
</evidence>
<gene>
    <name evidence="14" type="primary">hpxO</name>
    <name evidence="14" type="ORF">EF878_11295</name>
</gene>
<evidence type="ECO:0000256" key="10">
    <source>
        <dbReference type="ARBA" id="ARBA00035128"/>
    </source>
</evidence>
<reference evidence="14 15" key="1">
    <citation type="submission" date="2018-11" db="EMBL/GenBank/DDBJ databases">
        <title>Characterization of surface water Dickeya isolates.</title>
        <authorList>
            <person name="Van Gijsegem F."/>
            <person name="Pedron J."/>
        </authorList>
    </citation>
    <scope>NUCLEOTIDE SEQUENCE [LARGE SCALE GENOMIC DNA]</scope>
    <source>
        <strain evidence="14 15">FVG1-MFV-O17</strain>
    </source>
</reference>
<keyword evidence="5" id="KW-0274">FAD</keyword>
<dbReference type="RefSeq" id="WP_123252638.1">
    <property type="nucleotide sequence ID" value="NZ_JBPWOM010000051.1"/>
</dbReference>
<keyword evidence="6" id="KW-0560">Oxidoreductase</keyword>
<evidence type="ECO:0000313" key="14">
    <source>
        <dbReference type="EMBL" id="RNM05818.1"/>
    </source>
</evidence>
<evidence type="ECO:0000313" key="15">
    <source>
        <dbReference type="Proteomes" id="UP000276061"/>
    </source>
</evidence>